<keyword evidence="2" id="KW-1133">Transmembrane helix</keyword>
<feature type="transmembrane region" description="Helical" evidence="2">
    <location>
        <begin position="176"/>
        <end position="197"/>
    </location>
</feature>
<dbReference type="PANTHER" id="PTHR37544">
    <property type="entry name" value="SPRAY-RELATED"/>
    <property type="match status" value="1"/>
</dbReference>
<dbReference type="EMBL" id="MU855482">
    <property type="protein sequence ID" value="KAK3902878.1"/>
    <property type="molecule type" value="Genomic_DNA"/>
</dbReference>
<feature type="transmembrane region" description="Helical" evidence="2">
    <location>
        <begin position="65"/>
        <end position="87"/>
    </location>
</feature>
<dbReference type="AlphaFoldDB" id="A0AAN6MMB6"/>
<feature type="transmembrane region" description="Helical" evidence="2">
    <location>
        <begin position="357"/>
        <end position="376"/>
    </location>
</feature>
<keyword evidence="4" id="KW-1185">Reference proteome</keyword>
<comment type="caution">
    <text evidence="3">The sequence shown here is derived from an EMBL/GenBank/DDBJ whole genome shotgun (WGS) entry which is preliminary data.</text>
</comment>
<evidence type="ECO:0000313" key="4">
    <source>
        <dbReference type="Proteomes" id="UP001303889"/>
    </source>
</evidence>
<evidence type="ECO:0000256" key="1">
    <source>
        <dbReference type="SAM" id="MobiDB-lite"/>
    </source>
</evidence>
<dbReference type="Proteomes" id="UP001303889">
    <property type="component" value="Unassembled WGS sequence"/>
</dbReference>
<accession>A0AAN6MMB6</accession>
<proteinExistence type="predicted"/>
<feature type="non-terminal residue" evidence="3">
    <location>
        <position position="1"/>
    </location>
</feature>
<feature type="transmembrane region" description="Helical" evidence="2">
    <location>
        <begin position="107"/>
        <end position="128"/>
    </location>
</feature>
<gene>
    <name evidence="3" type="ORF">C8A05DRAFT_33417</name>
</gene>
<keyword evidence="2" id="KW-0812">Transmembrane</keyword>
<feature type="transmembrane region" description="Helical" evidence="2">
    <location>
        <begin position="473"/>
        <end position="497"/>
    </location>
</feature>
<feature type="transmembrane region" description="Helical" evidence="2">
    <location>
        <begin position="444"/>
        <end position="466"/>
    </location>
</feature>
<sequence length="629" mass="69059">HHQLPQRPLFTIPGPRESAHSLAETLLKKGPRPQPHEWRPVEPAELLSSAPGLPPLTFRPWPLRAPALAAFMAVCVAMVAALIFSAVYSHRRHGLVAWAGLYGGRYFLMRVLPQLVGAGVVLYAQFLFGTVARVLPFVRLASPVREEREGALFWEMYPSFLLPRVAGPWTVWVPSLVTWLAAFTLPLLSALFTVILVGETWTWAAVQGVAWTLVALYLALIASTGVIWWFFATRESTGLVWDPRSLADIAALVAETNTADDHRGTQLARGCDGIRFALRRRAADRLCYWTWKDGRHGYWHALGSPMDEANLIPLGGAGGHRMPQHHAEKHPDPETGVSPSSSTLHRHLPLPLRTNPLLWATLTATTLLVALFVVSFHPATHLSAGFPASLPSTPRSGAFSPADFLFSFLPSLLGTVLFLAFQPLDTHLRVLQPWATLSQQQGGTAAGTLLADYAACFPGMATIAALRNRHWRVAAISLLAPLFVLIPVLAGGSFMALTTDGEDGEVRMFANTAIYGILLGLLTLYLLALVSFIPARRELGMPHAVGCLAEVVGYLVGPSSTEEDSEEAGLFRRCVSKSELEGRLLAGEGRWAFGFFEGGEEEEVGVRRMRRFTEKRKVRKSQIRRPLLK</sequence>
<dbReference type="InterPro" id="IPR021840">
    <property type="entry name" value="DUF3433"/>
</dbReference>
<evidence type="ECO:0000313" key="3">
    <source>
        <dbReference type="EMBL" id="KAK3902878.1"/>
    </source>
</evidence>
<evidence type="ECO:0008006" key="5">
    <source>
        <dbReference type="Google" id="ProtNLM"/>
    </source>
</evidence>
<reference evidence="3" key="1">
    <citation type="journal article" date="2023" name="Mol. Phylogenet. Evol.">
        <title>Genome-scale phylogeny and comparative genomics of the fungal order Sordariales.</title>
        <authorList>
            <person name="Hensen N."/>
            <person name="Bonometti L."/>
            <person name="Westerberg I."/>
            <person name="Brannstrom I.O."/>
            <person name="Guillou S."/>
            <person name="Cros-Aarteil S."/>
            <person name="Calhoun S."/>
            <person name="Haridas S."/>
            <person name="Kuo A."/>
            <person name="Mondo S."/>
            <person name="Pangilinan J."/>
            <person name="Riley R."/>
            <person name="LaButti K."/>
            <person name="Andreopoulos B."/>
            <person name="Lipzen A."/>
            <person name="Chen C."/>
            <person name="Yan M."/>
            <person name="Daum C."/>
            <person name="Ng V."/>
            <person name="Clum A."/>
            <person name="Steindorff A."/>
            <person name="Ohm R.A."/>
            <person name="Martin F."/>
            <person name="Silar P."/>
            <person name="Natvig D.O."/>
            <person name="Lalanne C."/>
            <person name="Gautier V."/>
            <person name="Ament-Velasquez S.L."/>
            <person name="Kruys A."/>
            <person name="Hutchinson M.I."/>
            <person name="Powell A.J."/>
            <person name="Barry K."/>
            <person name="Miller A.N."/>
            <person name="Grigoriev I.V."/>
            <person name="Debuchy R."/>
            <person name="Gladieux P."/>
            <person name="Hiltunen Thoren M."/>
            <person name="Johannesson H."/>
        </authorList>
    </citation>
    <scope>NUCLEOTIDE SEQUENCE</scope>
    <source>
        <strain evidence="3">CBS 103.79</strain>
    </source>
</reference>
<feature type="region of interest" description="Disordered" evidence="1">
    <location>
        <begin position="317"/>
        <end position="345"/>
    </location>
</feature>
<evidence type="ECO:0000256" key="2">
    <source>
        <dbReference type="SAM" id="Phobius"/>
    </source>
</evidence>
<protein>
    <recommendedName>
        <fullName evidence="5">Phosphoribosylaminoimidazole-succinocarboxamide synthase</fullName>
    </recommendedName>
</protein>
<dbReference type="Pfam" id="PF11915">
    <property type="entry name" value="DUF3433"/>
    <property type="match status" value="1"/>
</dbReference>
<keyword evidence="2" id="KW-0472">Membrane</keyword>
<feature type="transmembrane region" description="Helical" evidence="2">
    <location>
        <begin position="209"/>
        <end position="231"/>
    </location>
</feature>
<feature type="transmembrane region" description="Helical" evidence="2">
    <location>
        <begin position="404"/>
        <end position="424"/>
    </location>
</feature>
<name>A0AAN6MMB6_9PEZI</name>
<feature type="transmembrane region" description="Helical" evidence="2">
    <location>
        <begin position="509"/>
        <end position="533"/>
    </location>
</feature>
<dbReference type="PANTHER" id="PTHR37544:SF1">
    <property type="entry name" value="PHOSPHORIBOSYLAMINOIMIDAZOLE-SUCCINOCARBOXAMIDE SYNTHASE"/>
    <property type="match status" value="1"/>
</dbReference>
<organism evidence="3 4">
    <name type="scientific">Staphylotrichum tortipilum</name>
    <dbReference type="NCBI Taxonomy" id="2831512"/>
    <lineage>
        <taxon>Eukaryota</taxon>
        <taxon>Fungi</taxon>
        <taxon>Dikarya</taxon>
        <taxon>Ascomycota</taxon>
        <taxon>Pezizomycotina</taxon>
        <taxon>Sordariomycetes</taxon>
        <taxon>Sordariomycetidae</taxon>
        <taxon>Sordariales</taxon>
        <taxon>Chaetomiaceae</taxon>
        <taxon>Staphylotrichum</taxon>
    </lineage>
</organism>
<reference evidence="3" key="2">
    <citation type="submission" date="2023-05" db="EMBL/GenBank/DDBJ databases">
        <authorList>
            <consortium name="Lawrence Berkeley National Laboratory"/>
            <person name="Steindorff A."/>
            <person name="Hensen N."/>
            <person name="Bonometti L."/>
            <person name="Westerberg I."/>
            <person name="Brannstrom I.O."/>
            <person name="Guillou S."/>
            <person name="Cros-Aarteil S."/>
            <person name="Calhoun S."/>
            <person name="Haridas S."/>
            <person name="Kuo A."/>
            <person name="Mondo S."/>
            <person name="Pangilinan J."/>
            <person name="Riley R."/>
            <person name="Labutti K."/>
            <person name="Andreopoulos B."/>
            <person name="Lipzen A."/>
            <person name="Chen C."/>
            <person name="Yanf M."/>
            <person name="Daum C."/>
            <person name="Ng V."/>
            <person name="Clum A."/>
            <person name="Ohm R."/>
            <person name="Martin F."/>
            <person name="Silar P."/>
            <person name="Natvig D."/>
            <person name="Lalanne C."/>
            <person name="Gautier V."/>
            <person name="Ament-Velasquez S.L."/>
            <person name="Kruys A."/>
            <person name="Hutchinson M.I."/>
            <person name="Powell A.J."/>
            <person name="Barry K."/>
            <person name="Miller A.N."/>
            <person name="Grigoriev I.V."/>
            <person name="Debuchy R."/>
            <person name="Gladieux P."/>
            <person name="Thoren M.H."/>
            <person name="Johannesson H."/>
        </authorList>
    </citation>
    <scope>NUCLEOTIDE SEQUENCE</scope>
    <source>
        <strain evidence="3">CBS 103.79</strain>
    </source>
</reference>